<feature type="domain" description="Glycoside hydrolase family 20 catalytic" evidence="6">
    <location>
        <begin position="167"/>
        <end position="279"/>
    </location>
</feature>
<dbReference type="PRINTS" id="PR00738">
    <property type="entry name" value="GLHYDRLASE20"/>
</dbReference>
<dbReference type="Pfam" id="PF02838">
    <property type="entry name" value="Glyco_hydro_20b"/>
    <property type="match status" value="1"/>
</dbReference>
<evidence type="ECO:0000256" key="3">
    <source>
        <dbReference type="ARBA" id="ARBA00012663"/>
    </source>
</evidence>
<organism evidence="8 9">
    <name type="scientific">Echinicola rosea</name>
    <dbReference type="NCBI Taxonomy" id="1807691"/>
    <lineage>
        <taxon>Bacteria</taxon>
        <taxon>Pseudomonadati</taxon>
        <taxon>Bacteroidota</taxon>
        <taxon>Cytophagia</taxon>
        <taxon>Cytophagales</taxon>
        <taxon>Cyclobacteriaceae</taxon>
        <taxon>Echinicola</taxon>
    </lineage>
</organism>
<evidence type="ECO:0000259" key="6">
    <source>
        <dbReference type="Pfam" id="PF00728"/>
    </source>
</evidence>
<dbReference type="Gene3D" id="3.30.379.10">
    <property type="entry name" value="Chitobiase/beta-hexosaminidase domain 2-like"/>
    <property type="match status" value="1"/>
</dbReference>
<dbReference type="InterPro" id="IPR015882">
    <property type="entry name" value="HEX_bac_N"/>
</dbReference>
<dbReference type="EC" id="3.2.1.52" evidence="3"/>
<gene>
    <name evidence="8" type="ORF">GCM10011339_10860</name>
</gene>
<evidence type="ECO:0000256" key="2">
    <source>
        <dbReference type="ARBA" id="ARBA00006285"/>
    </source>
</evidence>
<dbReference type="InterPro" id="IPR029018">
    <property type="entry name" value="Hex-like_dom2"/>
</dbReference>
<evidence type="ECO:0000259" key="7">
    <source>
        <dbReference type="Pfam" id="PF02838"/>
    </source>
</evidence>
<feature type="domain" description="Beta-hexosaminidase bacterial type N-terminal" evidence="7">
    <location>
        <begin position="48"/>
        <end position="163"/>
    </location>
</feature>
<evidence type="ECO:0000256" key="1">
    <source>
        <dbReference type="ARBA" id="ARBA00001231"/>
    </source>
</evidence>
<keyword evidence="5" id="KW-0326">Glycosidase</keyword>
<dbReference type="SUPFAM" id="SSF55545">
    <property type="entry name" value="beta-N-acetylhexosaminidase-like domain"/>
    <property type="match status" value="1"/>
</dbReference>
<keyword evidence="9" id="KW-1185">Reference proteome</keyword>
<dbReference type="InterPro" id="IPR025705">
    <property type="entry name" value="Beta_hexosaminidase_sua/sub"/>
</dbReference>
<comment type="caution">
    <text evidence="8">The sequence shown here is derived from an EMBL/GenBank/DDBJ whole genome shotgun (WGS) entry which is preliminary data.</text>
</comment>
<name>A0ABQ1USR8_9BACT</name>
<dbReference type="InterPro" id="IPR017853">
    <property type="entry name" value="GH"/>
</dbReference>
<protein>
    <recommendedName>
        <fullName evidence="3">beta-N-acetylhexosaminidase</fullName>
        <ecNumber evidence="3">3.2.1.52</ecNumber>
    </recommendedName>
</protein>
<dbReference type="RefSeq" id="WP_137404540.1">
    <property type="nucleotide sequence ID" value="NZ_BMIU01000004.1"/>
</dbReference>
<dbReference type="InterPro" id="IPR015883">
    <property type="entry name" value="Glyco_hydro_20_cat"/>
</dbReference>
<comment type="similarity">
    <text evidence="2">Belongs to the glycosyl hydrolase 20 family.</text>
</comment>
<comment type="catalytic activity">
    <reaction evidence="1">
        <text>Hydrolysis of terminal non-reducing N-acetyl-D-hexosamine residues in N-acetyl-beta-D-hexosaminides.</text>
        <dbReference type="EC" id="3.2.1.52"/>
    </reaction>
</comment>
<dbReference type="Gene3D" id="3.20.20.80">
    <property type="entry name" value="Glycosidases"/>
    <property type="match status" value="1"/>
</dbReference>
<dbReference type="Pfam" id="PF00728">
    <property type="entry name" value="Glyco_hydro_20"/>
    <property type="match status" value="1"/>
</dbReference>
<dbReference type="EMBL" id="BMIU01000004">
    <property type="protein sequence ID" value="GGF24551.1"/>
    <property type="molecule type" value="Genomic_DNA"/>
</dbReference>
<accession>A0ABQ1USR8</accession>
<evidence type="ECO:0000256" key="5">
    <source>
        <dbReference type="ARBA" id="ARBA00023295"/>
    </source>
</evidence>
<proteinExistence type="inferred from homology"/>
<evidence type="ECO:0000313" key="8">
    <source>
        <dbReference type="EMBL" id="GGF24551.1"/>
    </source>
</evidence>
<dbReference type="Proteomes" id="UP000647339">
    <property type="component" value="Unassembled WGS sequence"/>
</dbReference>
<dbReference type="PANTHER" id="PTHR22600">
    <property type="entry name" value="BETA-HEXOSAMINIDASE"/>
    <property type="match status" value="1"/>
</dbReference>
<dbReference type="SUPFAM" id="SSF51445">
    <property type="entry name" value="(Trans)glycosidases"/>
    <property type="match status" value="1"/>
</dbReference>
<reference evidence="9" key="1">
    <citation type="journal article" date="2019" name="Int. J. Syst. Evol. Microbiol.">
        <title>The Global Catalogue of Microorganisms (GCM) 10K type strain sequencing project: providing services to taxonomists for standard genome sequencing and annotation.</title>
        <authorList>
            <consortium name="The Broad Institute Genomics Platform"/>
            <consortium name="The Broad Institute Genome Sequencing Center for Infectious Disease"/>
            <person name="Wu L."/>
            <person name="Ma J."/>
        </authorList>
    </citation>
    <scope>NUCLEOTIDE SEQUENCE [LARGE SCALE GENOMIC DNA]</scope>
    <source>
        <strain evidence="9">CGMCC 1.15407</strain>
    </source>
</reference>
<keyword evidence="4" id="KW-0378">Hydrolase</keyword>
<evidence type="ECO:0000256" key="4">
    <source>
        <dbReference type="ARBA" id="ARBA00022801"/>
    </source>
</evidence>
<sequence>MMTKSLLITFLILLFTGNHFQVLGQKSDLNERFVTKKTIRELREAPVRLIPYPDSIVWEDGGRVMIDGLKLQGETKIIASLQNECQDIVREKGFSSSEKHSLAIKLEEIPEMDKEAYNLLITQHGVTVQSSTEEGFYYGMKTLRQLIIQEKGVHYIPKVKIVDKPQFPVRGFMVDVGRNYQELDLLKKQLDIMSDYKMNVFHWHLTDRPAWRIESKAFPQLTAAENHRKGRDPGRYYTYSEIRELIVYAKERKIQVIPEIDMPGHSDSFTKAMGFRMESEQGMDALKVILTEFFSEIPKELAPIIHIGSDEVHVPNPKEFMERMVAVVESNGRKAMMWSPGLPASPSVLRQSWGEMDTVKAKDHRFLEIDSRNSYINNAEPMTFVNKLLFKPIGATMSQNDCLGGILCLWHDVNVADQKEVYLNNPVYPGLLTYAWATWTADVLGAPAEYMVTLPPGDTDAADYFNIFEDYLLDHKNRFFEHKSFPYLRQNDRSWKLYGPIDQPMTDIGPIDKWISEGGEFLQGRGNTIIIRDRFQQGGYFPGIQKGETVVAKTSVFSEDKREVLAWIAFETPLRANRTYGGIPEKGNWDVQGGKIWVNGEALPAPEWENPGWHPSKIEGWGSKQDQEVSWAQEELYWRREPYKLSLEKGMNEVTITIPYANKYQNCMVTFAILDKLPYGYDKMGVL</sequence>
<dbReference type="PANTHER" id="PTHR22600:SF57">
    <property type="entry name" value="BETA-N-ACETYLHEXOSAMINIDASE"/>
    <property type="match status" value="1"/>
</dbReference>
<evidence type="ECO:0000313" key="9">
    <source>
        <dbReference type="Proteomes" id="UP000647339"/>
    </source>
</evidence>